<keyword evidence="5 8" id="KW-0732">Signal</keyword>
<comment type="similarity">
    <text evidence="2">Belongs to the OmpP1/FadL family.</text>
</comment>
<dbReference type="Gene3D" id="2.40.160.60">
    <property type="entry name" value="Outer membrane protein transport protein (OMPP1/FadL/TodX)"/>
    <property type="match status" value="1"/>
</dbReference>
<evidence type="ECO:0000313" key="11">
    <source>
        <dbReference type="Proteomes" id="UP000195975"/>
    </source>
</evidence>
<evidence type="ECO:0000256" key="5">
    <source>
        <dbReference type="ARBA" id="ARBA00022729"/>
    </source>
</evidence>
<protein>
    <submittedName>
        <fullName evidence="10">Aromatic hydrocarbon degradation protein</fullName>
    </submittedName>
    <submittedName>
        <fullName evidence="9">Outer membrane protein transport protein</fullName>
    </submittedName>
</protein>
<dbReference type="PANTHER" id="PTHR35093:SF8">
    <property type="entry name" value="OUTER MEMBRANE PROTEIN NMB0088-RELATED"/>
    <property type="match status" value="1"/>
</dbReference>
<evidence type="ECO:0000256" key="2">
    <source>
        <dbReference type="ARBA" id="ARBA00008163"/>
    </source>
</evidence>
<feature type="signal peptide" evidence="8">
    <location>
        <begin position="1"/>
        <end position="19"/>
    </location>
</feature>
<evidence type="ECO:0000256" key="3">
    <source>
        <dbReference type="ARBA" id="ARBA00022452"/>
    </source>
</evidence>
<reference evidence="9" key="3">
    <citation type="submission" date="2023-01" db="EMBL/GenBank/DDBJ databases">
        <title>Exploring GABA producing Bacteroides strains toward improving mental health.</title>
        <authorList>
            <person name="Yousuf B."/>
            <person name="Bouhlel N.E."/>
            <person name="Mottawea W."/>
            <person name="Hammami R."/>
        </authorList>
    </citation>
    <scope>NUCLEOTIDE SEQUENCE</scope>
    <source>
        <strain evidence="9">UO.H1047</strain>
    </source>
</reference>
<sequence length="488" mass="53111">MKKVIALACLSMLPMTYVAAEGYQVNAQSTKQAGMGHVGVAMKLGAESMHFNPAGLAFMENKIHLSAGVSGVFSKGKFTDGDYVQRPDNTPSTPLYVYAGFKIYDNLAAGVSVTTPYGSSMNWGKDWKGAHLVQDIALKAFNVQPTVSWKITDRLSVGAGLMMEFGNIELSRALIGPGEMNNMANGLMEQFGPILAQHPELAALIKPTVDKLMTDMAKYQDASAASVNLKGDAGVRLGFNVGAMFDINEKWTVGVSYRSKVKARVKEGNISLSYANETDLKNNLLPQVAGLLKTAEAAGFPIPESMKDFSIPPLDEGTFSAELPLPDNWNVGVTFKPTNRWILSGEVQFVGWGAYKNLAINFAPSSLSKYDMVARKEYKNSRIYRVGAQFAATNRLDVRLGAYFDESPVKDDYLNPETPSMNKFGITTGLSFRPIDPLSIDFAFSYVTGFGRDGSYSDKSLITGNDRTFGGHYNIYALMPSIGVSYAF</sequence>
<gene>
    <name evidence="10" type="ORF">B5F96_16300</name>
    <name evidence="9" type="ORF">PQG89_06590</name>
</gene>
<evidence type="ECO:0000256" key="7">
    <source>
        <dbReference type="ARBA" id="ARBA00023237"/>
    </source>
</evidence>
<dbReference type="RefSeq" id="WP_008154620.1">
    <property type="nucleotide sequence ID" value="NZ_CABJAU010000009.1"/>
</dbReference>
<comment type="caution">
    <text evidence="10">The sequence shown here is derived from an EMBL/GenBank/DDBJ whole genome shotgun (WGS) entry which is preliminary data.</text>
</comment>
<proteinExistence type="inferred from homology"/>
<dbReference type="InterPro" id="IPR005017">
    <property type="entry name" value="OMPP1/FadL/TodX"/>
</dbReference>
<dbReference type="AlphaFoldDB" id="A0A9Q5X6S8"/>
<comment type="subcellular location">
    <subcellularLocation>
        <location evidence="1">Cell outer membrane</location>
        <topology evidence="1">Multi-pass membrane protein</topology>
    </subcellularLocation>
</comment>
<dbReference type="GO" id="GO:0009279">
    <property type="term" value="C:cell outer membrane"/>
    <property type="evidence" value="ECO:0007669"/>
    <property type="project" value="UniProtKB-SubCell"/>
</dbReference>
<accession>A0A9Q5X6S8</accession>
<dbReference type="EMBL" id="NFIJ01000025">
    <property type="protein sequence ID" value="OUO03258.1"/>
    <property type="molecule type" value="Genomic_DNA"/>
</dbReference>
<reference evidence="11" key="1">
    <citation type="submission" date="2017-04" db="EMBL/GenBank/DDBJ databases">
        <title>Function of individual gut microbiota members based on whole genome sequencing of pure cultures obtained from chicken caecum.</title>
        <authorList>
            <person name="Medvecky M."/>
            <person name="Cejkova D."/>
            <person name="Polansky O."/>
            <person name="Karasova D."/>
            <person name="Kubasova T."/>
            <person name="Cizek A."/>
            <person name="Rychlik I."/>
        </authorList>
    </citation>
    <scope>NUCLEOTIDE SEQUENCE [LARGE SCALE GENOMIC DNA]</scope>
    <source>
        <strain evidence="11">An42</strain>
    </source>
</reference>
<evidence type="ECO:0000256" key="6">
    <source>
        <dbReference type="ARBA" id="ARBA00023136"/>
    </source>
</evidence>
<dbReference type="SUPFAM" id="SSF56935">
    <property type="entry name" value="Porins"/>
    <property type="match status" value="1"/>
</dbReference>
<dbReference type="Proteomes" id="UP000195975">
    <property type="component" value="Unassembled WGS sequence"/>
</dbReference>
<organism evidence="10 11">
    <name type="scientific">Parabacteroides johnsonii</name>
    <dbReference type="NCBI Taxonomy" id="387661"/>
    <lineage>
        <taxon>Bacteria</taxon>
        <taxon>Pseudomonadati</taxon>
        <taxon>Bacteroidota</taxon>
        <taxon>Bacteroidia</taxon>
        <taxon>Bacteroidales</taxon>
        <taxon>Tannerellaceae</taxon>
        <taxon>Parabacteroides</taxon>
    </lineage>
</organism>
<dbReference type="EMBL" id="JAQPYX010000056">
    <property type="protein sequence ID" value="MDC7149100.1"/>
    <property type="molecule type" value="Genomic_DNA"/>
</dbReference>
<reference evidence="10" key="2">
    <citation type="journal article" date="2018" name="BMC Genomics">
        <title>Whole genome sequencing and function prediction of 133 gut anaerobes isolated from chicken caecum in pure cultures.</title>
        <authorList>
            <person name="Medvecky M."/>
            <person name="Cejkova D."/>
            <person name="Polansky O."/>
            <person name="Karasova D."/>
            <person name="Kubasova T."/>
            <person name="Cizek A."/>
            <person name="Rychlik I."/>
        </authorList>
    </citation>
    <scope>NUCLEOTIDE SEQUENCE</scope>
    <source>
        <strain evidence="10">An42</strain>
    </source>
</reference>
<keyword evidence="3" id="KW-1134">Transmembrane beta strand</keyword>
<keyword evidence="6" id="KW-0472">Membrane</keyword>
<dbReference type="Proteomes" id="UP001213646">
    <property type="component" value="Unassembled WGS sequence"/>
</dbReference>
<evidence type="ECO:0000256" key="1">
    <source>
        <dbReference type="ARBA" id="ARBA00004571"/>
    </source>
</evidence>
<evidence type="ECO:0000313" key="10">
    <source>
        <dbReference type="EMBL" id="OUO03258.1"/>
    </source>
</evidence>
<evidence type="ECO:0000256" key="4">
    <source>
        <dbReference type="ARBA" id="ARBA00022692"/>
    </source>
</evidence>
<evidence type="ECO:0000256" key="8">
    <source>
        <dbReference type="SAM" id="SignalP"/>
    </source>
</evidence>
<dbReference type="GO" id="GO:0015483">
    <property type="term" value="F:long-chain fatty acid transporting porin activity"/>
    <property type="evidence" value="ECO:0007669"/>
    <property type="project" value="TreeGrafter"/>
</dbReference>
<keyword evidence="4" id="KW-0812">Transmembrane</keyword>
<evidence type="ECO:0000313" key="9">
    <source>
        <dbReference type="EMBL" id="MDC7149100.1"/>
    </source>
</evidence>
<keyword evidence="7" id="KW-0998">Cell outer membrane</keyword>
<name>A0A9Q5X6S8_9BACT</name>
<feature type="chain" id="PRO_5042783249" evidence="8">
    <location>
        <begin position="20"/>
        <end position="488"/>
    </location>
</feature>
<dbReference type="Pfam" id="PF03349">
    <property type="entry name" value="Toluene_X"/>
    <property type="match status" value="1"/>
</dbReference>
<dbReference type="PANTHER" id="PTHR35093">
    <property type="entry name" value="OUTER MEMBRANE PROTEIN NMB0088-RELATED"/>
    <property type="match status" value="1"/>
</dbReference>